<dbReference type="Proteomes" id="UP000009183">
    <property type="component" value="Chromosome 8"/>
</dbReference>
<dbReference type="AlphaFoldDB" id="F6HMM4"/>
<proteinExistence type="predicted"/>
<name>F6HMM4_VITVI</name>
<accession>F6HMM4</accession>
<dbReference type="PaxDb" id="29760-VIT_08s0056g01360.t01"/>
<evidence type="ECO:0000313" key="2">
    <source>
        <dbReference type="Proteomes" id="UP000009183"/>
    </source>
</evidence>
<dbReference type="InParanoid" id="F6HMM4"/>
<dbReference type="HOGENOM" id="CLU_3280619_0_0_1"/>
<protein>
    <submittedName>
        <fullName evidence="1">Uncharacterized protein</fullName>
    </submittedName>
</protein>
<sequence length="41" mass="4823">MEKVVKCGMRKFEYDINENESELITLKCGREKLRTCLGKTK</sequence>
<keyword evidence="2" id="KW-1185">Reference proteome</keyword>
<evidence type="ECO:0000313" key="1">
    <source>
        <dbReference type="EMBL" id="CCB56006.1"/>
    </source>
</evidence>
<dbReference type="EMBL" id="FN595995">
    <property type="protein sequence ID" value="CCB56006.1"/>
    <property type="molecule type" value="Genomic_DNA"/>
</dbReference>
<gene>
    <name evidence="1" type="ordered locus">VIT_08s0056g01360</name>
</gene>
<reference evidence="2" key="1">
    <citation type="journal article" date="2007" name="Nature">
        <title>The grapevine genome sequence suggests ancestral hexaploidization in major angiosperm phyla.</title>
        <authorList>
            <consortium name="The French-Italian Public Consortium for Grapevine Genome Characterization."/>
            <person name="Jaillon O."/>
            <person name="Aury J.-M."/>
            <person name="Noel B."/>
            <person name="Policriti A."/>
            <person name="Clepet C."/>
            <person name="Casagrande A."/>
            <person name="Choisne N."/>
            <person name="Aubourg S."/>
            <person name="Vitulo N."/>
            <person name="Jubin C."/>
            <person name="Vezzi A."/>
            <person name="Legeai F."/>
            <person name="Hugueney P."/>
            <person name="Dasilva C."/>
            <person name="Horner D."/>
            <person name="Mica E."/>
            <person name="Jublot D."/>
            <person name="Poulain J."/>
            <person name="Bruyere C."/>
            <person name="Billault A."/>
            <person name="Segurens B."/>
            <person name="Gouyvenoux M."/>
            <person name="Ugarte E."/>
            <person name="Cattonaro F."/>
            <person name="Anthouard V."/>
            <person name="Vico V."/>
            <person name="Del Fabbro C."/>
            <person name="Alaux M."/>
            <person name="Di Gaspero G."/>
            <person name="Dumas V."/>
            <person name="Felice N."/>
            <person name="Paillard S."/>
            <person name="Juman I."/>
            <person name="Moroldo M."/>
            <person name="Scalabrin S."/>
            <person name="Canaguier A."/>
            <person name="Le Clainche I."/>
            <person name="Malacrida G."/>
            <person name="Durand E."/>
            <person name="Pesole G."/>
            <person name="Laucou V."/>
            <person name="Chatelet P."/>
            <person name="Merdinoglu D."/>
            <person name="Delledonne M."/>
            <person name="Pezzotti M."/>
            <person name="Lecharny A."/>
            <person name="Scarpelli C."/>
            <person name="Artiguenave F."/>
            <person name="Pe M.E."/>
            <person name="Valle G."/>
            <person name="Morgante M."/>
            <person name="Caboche M."/>
            <person name="Adam-Blondon A.-F."/>
            <person name="Weissenbach J."/>
            <person name="Quetier F."/>
            <person name="Wincker P."/>
        </authorList>
    </citation>
    <scope>NUCLEOTIDE SEQUENCE [LARGE SCALE GENOMIC DNA]</scope>
    <source>
        <strain evidence="2">cv. Pinot noir / PN40024</strain>
    </source>
</reference>
<dbReference type="STRING" id="29760.F6HMM4"/>
<organism evidence="1 2">
    <name type="scientific">Vitis vinifera</name>
    <name type="common">Grape</name>
    <dbReference type="NCBI Taxonomy" id="29760"/>
    <lineage>
        <taxon>Eukaryota</taxon>
        <taxon>Viridiplantae</taxon>
        <taxon>Streptophyta</taxon>
        <taxon>Embryophyta</taxon>
        <taxon>Tracheophyta</taxon>
        <taxon>Spermatophyta</taxon>
        <taxon>Magnoliopsida</taxon>
        <taxon>eudicotyledons</taxon>
        <taxon>Gunneridae</taxon>
        <taxon>Pentapetalae</taxon>
        <taxon>rosids</taxon>
        <taxon>Vitales</taxon>
        <taxon>Vitaceae</taxon>
        <taxon>Viteae</taxon>
        <taxon>Vitis</taxon>
    </lineage>
</organism>